<feature type="region of interest" description="Disordered" evidence="1">
    <location>
        <begin position="54"/>
        <end position="82"/>
    </location>
</feature>
<sequence length="82" mass="8775">DGYCEQEQLNPVESIAAPHSPEQLQDPTVNKPASEVDLISVLSPAADVLVDTMNEIPENENPEGSIAAPQSPKQPAATKQKR</sequence>
<dbReference type="EMBL" id="LRGB01011669">
    <property type="protein sequence ID" value="KZS00086.1"/>
    <property type="molecule type" value="Genomic_DNA"/>
</dbReference>
<dbReference type="AlphaFoldDB" id="A0A168EI42"/>
<accession>A0A168EI42</accession>
<protein>
    <submittedName>
        <fullName evidence="2">Uncharacterized protein</fullName>
    </submittedName>
</protein>
<comment type="caution">
    <text evidence="2">The sequence shown here is derived from an EMBL/GenBank/DDBJ whole genome shotgun (WGS) entry which is preliminary data.</text>
</comment>
<dbReference type="Proteomes" id="UP000076858">
    <property type="component" value="Unassembled WGS sequence"/>
</dbReference>
<feature type="non-terminal residue" evidence="2">
    <location>
        <position position="82"/>
    </location>
</feature>
<feature type="non-terminal residue" evidence="2">
    <location>
        <position position="1"/>
    </location>
</feature>
<reference evidence="2 3" key="1">
    <citation type="submission" date="2016-03" db="EMBL/GenBank/DDBJ databases">
        <title>EvidentialGene: Evidence-directed Construction of Genes on Genomes.</title>
        <authorList>
            <person name="Gilbert D.G."/>
            <person name="Choi J.-H."/>
            <person name="Mockaitis K."/>
            <person name="Colbourne J."/>
            <person name="Pfrender M."/>
        </authorList>
    </citation>
    <scope>NUCLEOTIDE SEQUENCE [LARGE SCALE GENOMIC DNA]</scope>
    <source>
        <strain evidence="2 3">Xinb3</strain>
        <tissue evidence="2">Complete organism</tissue>
    </source>
</reference>
<organism evidence="2 3">
    <name type="scientific">Daphnia magna</name>
    <dbReference type="NCBI Taxonomy" id="35525"/>
    <lineage>
        <taxon>Eukaryota</taxon>
        <taxon>Metazoa</taxon>
        <taxon>Ecdysozoa</taxon>
        <taxon>Arthropoda</taxon>
        <taxon>Crustacea</taxon>
        <taxon>Branchiopoda</taxon>
        <taxon>Diplostraca</taxon>
        <taxon>Cladocera</taxon>
        <taxon>Anomopoda</taxon>
        <taxon>Daphniidae</taxon>
        <taxon>Daphnia</taxon>
    </lineage>
</organism>
<name>A0A168EI42_9CRUS</name>
<gene>
    <name evidence="2" type="ORF">APZ42_003759</name>
</gene>
<evidence type="ECO:0000256" key="1">
    <source>
        <dbReference type="SAM" id="MobiDB-lite"/>
    </source>
</evidence>
<keyword evidence="3" id="KW-1185">Reference proteome</keyword>
<dbReference type="OrthoDB" id="10449734at2759"/>
<evidence type="ECO:0000313" key="2">
    <source>
        <dbReference type="EMBL" id="KZS00086.1"/>
    </source>
</evidence>
<proteinExistence type="predicted"/>
<evidence type="ECO:0000313" key="3">
    <source>
        <dbReference type="Proteomes" id="UP000076858"/>
    </source>
</evidence>
<feature type="region of interest" description="Disordered" evidence="1">
    <location>
        <begin position="1"/>
        <end position="31"/>
    </location>
</feature>